<dbReference type="SMART" id="SM00091">
    <property type="entry name" value="PAS"/>
    <property type="match status" value="2"/>
</dbReference>
<dbReference type="Gene3D" id="3.30.450.20">
    <property type="entry name" value="PAS domain"/>
    <property type="match status" value="2"/>
</dbReference>
<dbReference type="SUPFAM" id="SSF52172">
    <property type="entry name" value="CheY-like"/>
    <property type="match status" value="1"/>
</dbReference>
<dbReference type="PANTHER" id="PTHR43065">
    <property type="entry name" value="SENSOR HISTIDINE KINASE"/>
    <property type="match status" value="1"/>
</dbReference>
<keyword evidence="4" id="KW-0808">Transferase</keyword>
<dbReference type="RefSeq" id="WP_184206609.1">
    <property type="nucleotide sequence ID" value="NZ_JACHIF010000002.1"/>
</dbReference>
<keyword evidence="6" id="KW-0418">Kinase</keyword>
<keyword evidence="3 9" id="KW-0597">Phosphoprotein</keyword>
<dbReference type="CDD" id="cd17546">
    <property type="entry name" value="REC_hyHK_CKI1_RcsC-like"/>
    <property type="match status" value="1"/>
</dbReference>
<dbReference type="GO" id="GO:0000155">
    <property type="term" value="F:phosphorelay sensor kinase activity"/>
    <property type="evidence" value="ECO:0007669"/>
    <property type="project" value="InterPro"/>
</dbReference>
<dbReference type="InterPro" id="IPR001610">
    <property type="entry name" value="PAC"/>
</dbReference>
<evidence type="ECO:0000256" key="9">
    <source>
        <dbReference type="PROSITE-ProRule" id="PRU00169"/>
    </source>
</evidence>
<feature type="domain" description="Histidine kinase" evidence="11">
    <location>
        <begin position="819"/>
        <end position="1041"/>
    </location>
</feature>
<dbReference type="PRINTS" id="PR00344">
    <property type="entry name" value="BCTRLSENSOR"/>
</dbReference>
<dbReference type="CDD" id="cd00082">
    <property type="entry name" value="HisKA"/>
    <property type="match status" value="1"/>
</dbReference>
<dbReference type="SUPFAM" id="SSF55781">
    <property type="entry name" value="GAF domain-like"/>
    <property type="match status" value="3"/>
</dbReference>
<evidence type="ECO:0000256" key="3">
    <source>
        <dbReference type="ARBA" id="ARBA00022553"/>
    </source>
</evidence>
<dbReference type="EMBL" id="JACHIF010000002">
    <property type="protein sequence ID" value="MBB5037077.1"/>
    <property type="molecule type" value="Genomic_DNA"/>
</dbReference>
<dbReference type="InterPro" id="IPR003661">
    <property type="entry name" value="HisK_dim/P_dom"/>
</dbReference>
<dbReference type="InterPro" id="IPR005467">
    <property type="entry name" value="His_kinase_dom"/>
</dbReference>
<accession>A0A7W7YJB0</accession>
<dbReference type="Gene3D" id="3.40.50.2300">
    <property type="match status" value="1"/>
</dbReference>
<feature type="domain" description="Response regulatory" evidence="12">
    <location>
        <begin position="1062"/>
        <end position="1178"/>
    </location>
</feature>
<dbReference type="NCBIfam" id="TIGR00229">
    <property type="entry name" value="sensory_box"/>
    <property type="match status" value="2"/>
</dbReference>
<dbReference type="SUPFAM" id="SSF47384">
    <property type="entry name" value="Homodimeric domain of signal transducing histidine kinase"/>
    <property type="match status" value="1"/>
</dbReference>
<dbReference type="SMART" id="SM00448">
    <property type="entry name" value="REC"/>
    <property type="match status" value="1"/>
</dbReference>
<dbReference type="PANTHER" id="PTHR43065:SF46">
    <property type="entry name" value="C4-DICARBOXYLATE TRANSPORT SENSOR PROTEIN DCTB"/>
    <property type="match status" value="1"/>
</dbReference>
<evidence type="ECO:0000256" key="7">
    <source>
        <dbReference type="ARBA" id="ARBA00022840"/>
    </source>
</evidence>
<dbReference type="Gene3D" id="3.30.565.10">
    <property type="entry name" value="Histidine kinase-like ATPase, C-terminal domain"/>
    <property type="match status" value="1"/>
</dbReference>
<evidence type="ECO:0000313" key="15">
    <source>
        <dbReference type="EMBL" id="MBB5037077.1"/>
    </source>
</evidence>
<dbReference type="Proteomes" id="UP000534294">
    <property type="component" value="Unassembled WGS sequence"/>
</dbReference>
<feature type="coiled-coil region" evidence="10">
    <location>
        <begin position="164"/>
        <end position="194"/>
    </location>
</feature>
<evidence type="ECO:0000259" key="14">
    <source>
        <dbReference type="PROSITE" id="PS50113"/>
    </source>
</evidence>
<organism evidence="15 16">
    <name type="scientific">Prosthecobacter dejongeii</name>
    <dbReference type="NCBI Taxonomy" id="48465"/>
    <lineage>
        <taxon>Bacteria</taxon>
        <taxon>Pseudomonadati</taxon>
        <taxon>Verrucomicrobiota</taxon>
        <taxon>Verrucomicrobiia</taxon>
        <taxon>Verrucomicrobiales</taxon>
        <taxon>Verrucomicrobiaceae</taxon>
        <taxon>Prosthecobacter</taxon>
    </lineage>
</organism>
<dbReference type="InterPro" id="IPR004358">
    <property type="entry name" value="Sig_transdc_His_kin-like_C"/>
</dbReference>
<dbReference type="InterPro" id="IPR000014">
    <property type="entry name" value="PAS"/>
</dbReference>
<dbReference type="Gene3D" id="1.10.287.130">
    <property type="match status" value="1"/>
</dbReference>
<protein>
    <recommendedName>
        <fullName evidence="2">histidine kinase</fullName>
        <ecNumber evidence="2">2.7.13.3</ecNumber>
    </recommendedName>
</protein>
<comment type="catalytic activity">
    <reaction evidence="1">
        <text>ATP + protein L-histidine = ADP + protein N-phospho-L-histidine.</text>
        <dbReference type="EC" id="2.7.13.3"/>
    </reaction>
</comment>
<dbReference type="Gene3D" id="3.30.450.40">
    <property type="match status" value="3"/>
</dbReference>
<dbReference type="Pfam" id="PF01590">
    <property type="entry name" value="GAF"/>
    <property type="match status" value="1"/>
</dbReference>
<dbReference type="InterPro" id="IPR000700">
    <property type="entry name" value="PAS-assoc_C"/>
</dbReference>
<dbReference type="AlphaFoldDB" id="A0A7W7YJB0"/>
<dbReference type="SUPFAM" id="SSF55874">
    <property type="entry name" value="ATPase domain of HSP90 chaperone/DNA topoisomerase II/histidine kinase"/>
    <property type="match status" value="1"/>
</dbReference>
<dbReference type="Pfam" id="PF00512">
    <property type="entry name" value="HisKA"/>
    <property type="match status" value="1"/>
</dbReference>
<dbReference type="InterPro" id="IPR003594">
    <property type="entry name" value="HATPase_dom"/>
</dbReference>
<evidence type="ECO:0000256" key="1">
    <source>
        <dbReference type="ARBA" id="ARBA00000085"/>
    </source>
</evidence>
<dbReference type="PROSITE" id="PS50112">
    <property type="entry name" value="PAS"/>
    <property type="match status" value="1"/>
</dbReference>
<dbReference type="InterPro" id="IPR001789">
    <property type="entry name" value="Sig_transdc_resp-reg_receiver"/>
</dbReference>
<dbReference type="SMART" id="SM00065">
    <property type="entry name" value="GAF"/>
    <property type="match status" value="3"/>
</dbReference>
<name>A0A7W7YJB0_9BACT</name>
<feature type="domain" description="PAS" evidence="13">
    <location>
        <begin position="683"/>
        <end position="740"/>
    </location>
</feature>
<dbReference type="SMART" id="SM00388">
    <property type="entry name" value="HisKA"/>
    <property type="match status" value="1"/>
</dbReference>
<dbReference type="SMART" id="SM00086">
    <property type="entry name" value="PAC"/>
    <property type="match status" value="2"/>
</dbReference>
<dbReference type="EC" id="2.7.13.3" evidence="2"/>
<evidence type="ECO:0000256" key="8">
    <source>
        <dbReference type="ARBA" id="ARBA00023012"/>
    </source>
</evidence>
<sequence>MKAPLPEDEDLRLAALREYEILDTPPEAAFDGLTQLAAHICQTPMAVVSLIDEGRQWFKSQIGMPVNETPRDIAFCSHAILHKDQVMEVFDASLDERFADNPSVTSGPEIRFYAGAPLVARGNQPLGTLCVIDRVPRQLTAAQTEALQTLSRNVVAQMELRLHAKQLAAELKEKARITEQLREQNAQLLHSEQETGRLLELAEKSRNALLSVLEDEQRLGHELRRWADAFENCAQGILIGLPGSLGIFACNRALAQLHGKSAAEIAHLSLMDLFVPGDHERVYAAITASQVEGQAKFEVAMLRAGGASFAAEVDLVNVQGEDGAPVYWVVTIQDISERKLADLMLARTNRALKMMSACNEAVVRATDEPHLLAEVSRLAVEIGGYRLAWVGYAQHDEGKNIQPIAHAGAEAGYLQEIRLSWSETAPSGMGPAARCIRTGKTVVCEDITSDGEGFFWKTAALSRGYRGIVCLPLLDEGRTFGLLALYASEVQQVGADEIKLLQEMAEDLAFGIRHLRSRQEKQRMQDVVLKVSQAVSAGHSEDFFHSLTRHMVEALGADGGLVGRLNPESRQSIETRALFMNGQFVENVSYTLPGTPCEGVSLGYTCIFERGIQGEFPADDWLAEQGIEAYAGIPLMDTKRQVSGIMSVFFRRPLDQASLVHSTLKIFAARVADELERQETDERIREQASLLDKAQDAILVRDLDHRITFWNKSAEALYGWTAKEVLGKAVTDIFYPNTQDFDAAIRQLLQEGEWVGELDQVTKDGKPLIIECRWTMVNDRAGKPKSVLCINTDITEKKKLEQQFLRAQRMESIGTLAGGIAHDLNNVLAPIMMAIDLLKMTVKDRQGQEILATISQSAQRGAEMVNQVLSFARGMEGRRMDVHAHMLIRDIEKIARDTFPKNIQIFTDHRENLWPVVGDPTQIHQVLLNLCVNARDAMPDGGRLVVTGKNVWLDENYAAMNLDAVPGPYLRVEVTDTGLGIPQSIIEQIFDPFFTTKELGKGTGLGLSTSLAIIKSHGGFIRVTSQSGQGSSFRVYLPAREGTGEHTLETRTVELPHGQGQTVLVVDDEQTIREITQQTLEAFGYKAILAADGAEAVTRYAQYRDSIAIVLTDMMMPVMDGPATIKVLRNMNPKVKIIAASGIATNEAVNKAAGQGVKHFVSKPYTAESLLKVLQVALAETEG</sequence>
<dbReference type="GO" id="GO:0005524">
    <property type="term" value="F:ATP binding"/>
    <property type="evidence" value="ECO:0007669"/>
    <property type="project" value="UniProtKB-KW"/>
</dbReference>
<dbReference type="InterPro" id="IPR011006">
    <property type="entry name" value="CheY-like_superfamily"/>
</dbReference>
<evidence type="ECO:0000256" key="2">
    <source>
        <dbReference type="ARBA" id="ARBA00012438"/>
    </source>
</evidence>
<dbReference type="PROSITE" id="PS50110">
    <property type="entry name" value="RESPONSE_REGULATORY"/>
    <property type="match status" value="1"/>
</dbReference>
<evidence type="ECO:0000256" key="4">
    <source>
        <dbReference type="ARBA" id="ARBA00022679"/>
    </source>
</evidence>
<evidence type="ECO:0000259" key="12">
    <source>
        <dbReference type="PROSITE" id="PS50110"/>
    </source>
</evidence>
<dbReference type="InterPro" id="IPR035965">
    <property type="entry name" value="PAS-like_dom_sf"/>
</dbReference>
<evidence type="ECO:0000256" key="5">
    <source>
        <dbReference type="ARBA" id="ARBA00022741"/>
    </source>
</evidence>
<dbReference type="PROSITE" id="PS50109">
    <property type="entry name" value="HIS_KIN"/>
    <property type="match status" value="1"/>
</dbReference>
<gene>
    <name evidence="15" type="ORF">HNQ64_001319</name>
</gene>
<feature type="domain" description="PAC" evidence="14">
    <location>
        <begin position="754"/>
        <end position="806"/>
    </location>
</feature>
<dbReference type="Pfam" id="PF13185">
    <property type="entry name" value="GAF_2"/>
    <property type="match status" value="1"/>
</dbReference>
<keyword evidence="7" id="KW-0067">ATP-binding</keyword>
<feature type="modified residue" description="4-aspartylphosphate" evidence="9">
    <location>
        <position position="1113"/>
    </location>
</feature>
<dbReference type="Pfam" id="PF13426">
    <property type="entry name" value="PAS_9"/>
    <property type="match status" value="2"/>
</dbReference>
<dbReference type="SUPFAM" id="SSF55785">
    <property type="entry name" value="PYP-like sensor domain (PAS domain)"/>
    <property type="match status" value="2"/>
</dbReference>
<dbReference type="Pfam" id="PF00072">
    <property type="entry name" value="Response_reg"/>
    <property type="match status" value="1"/>
</dbReference>
<dbReference type="CDD" id="cd00130">
    <property type="entry name" value="PAS"/>
    <property type="match status" value="2"/>
</dbReference>
<feature type="domain" description="PAC" evidence="14">
    <location>
        <begin position="295"/>
        <end position="347"/>
    </location>
</feature>
<evidence type="ECO:0000313" key="16">
    <source>
        <dbReference type="Proteomes" id="UP000534294"/>
    </source>
</evidence>
<keyword evidence="16" id="KW-1185">Reference proteome</keyword>
<evidence type="ECO:0000259" key="11">
    <source>
        <dbReference type="PROSITE" id="PS50109"/>
    </source>
</evidence>
<evidence type="ECO:0000259" key="13">
    <source>
        <dbReference type="PROSITE" id="PS50112"/>
    </source>
</evidence>
<dbReference type="InterPro" id="IPR036097">
    <property type="entry name" value="HisK_dim/P_sf"/>
</dbReference>
<keyword evidence="5" id="KW-0547">Nucleotide-binding</keyword>
<evidence type="ECO:0000256" key="10">
    <source>
        <dbReference type="SAM" id="Coils"/>
    </source>
</evidence>
<dbReference type="InterPro" id="IPR029016">
    <property type="entry name" value="GAF-like_dom_sf"/>
</dbReference>
<reference evidence="15 16" key="1">
    <citation type="submission" date="2020-08" db="EMBL/GenBank/DDBJ databases">
        <title>Genomic Encyclopedia of Type Strains, Phase IV (KMG-IV): sequencing the most valuable type-strain genomes for metagenomic binning, comparative biology and taxonomic classification.</title>
        <authorList>
            <person name="Goeker M."/>
        </authorList>
    </citation>
    <scope>NUCLEOTIDE SEQUENCE [LARGE SCALE GENOMIC DNA]</scope>
    <source>
        <strain evidence="15 16">DSM 12251</strain>
    </source>
</reference>
<keyword evidence="10" id="KW-0175">Coiled coil</keyword>
<dbReference type="InterPro" id="IPR036890">
    <property type="entry name" value="HATPase_C_sf"/>
</dbReference>
<dbReference type="Pfam" id="PF02518">
    <property type="entry name" value="HATPase_c"/>
    <property type="match status" value="1"/>
</dbReference>
<dbReference type="SMART" id="SM00387">
    <property type="entry name" value="HATPase_c"/>
    <property type="match status" value="1"/>
</dbReference>
<dbReference type="InterPro" id="IPR003018">
    <property type="entry name" value="GAF"/>
</dbReference>
<proteinExistence type="predicted"/>
<keyword evidence="8" id="KW-0902">Two-component regulatory system</keyword>
<dbReference type="PROSITE" id="PS50113">
    <property type="entry name" value="PAC"/>
    <property type="match status" value="2"/>
</dbReference>
<evidence type="ECO:0000256" key="6">
    <source>
        <dbReference type="ARBA" id="ARBA00022777"/>
    </source>
</evidence>
<comment type="caution">
    <text evidence="15">The sequence shown here is derived from an EMBL/GenBank/DDBJ whole genome shotgun (WGS) entry which is preliminary data.</text>
</comment>